<keyword evidence="1" id="KW-1133">Transmembrane helix</keyword>
<evidence type="ECO:0000313" key="2">
    <source>
        <dbReference type="EMBL" id="URN94261.1"/>
    </source>
</evidence>
<dbReference type="Pfam" id="PF12685">
    <property type="entry name" value="SpoIIIAH"/>
    <property type="match status" value="1"/>
</dbReference>
<dbReference type="EMBL" id="CP097899">
    <property type="protein sequence ID" value="URN94261.1"/>
    <property type="molecule type" value="Genomic_DNA"/>
</dbReference>
<dbReference type="KEGG" id="plig:NAG76_20955"/>
<keyword evidence="1" id="KW-0472">Membrane</keyword>
<dbReference type="InterPro" id="IPR038503">
    <property type="entry name" value="SpoIIIAH_sf"/>
</dbReference>
<dbReference type="Proteomes" id="UP001056756">
    <property type="component" value="Chromosome"/>
</dbReference>
<gene>
    <name evidence="2" type="ORF">NAG76_20955</name>
</gene>
<feature type="transmembrane region" description="Helical" evidence="1">
    <location>
        <begin position="7"/>
        <end position="26"/>
    </location>
</feature>
<evidence type="ECO:0000313" key="3">
    <source>
        <dbReference type="Proteomes" id="UP001056756"/>
    </source>
</evidence>
<name>A0A9J6ZDX1_9BACL</name>
<sequence length="206" mass="23087">MNTKRQTIWLISMLSLMVVLSAYYLFTQDIGGKDKVTDATNLQNVAEVSTPEGKDATAVSGTNEDGSKYTISALDQEVLEQLKAENYFEGGMFSELLTKREQQYEVENNRINSVIADVSVDEETSIAAVAELEQLEGKMEKVTQLENDLMQTYEVVFVSEELNDKYKVVVTSDVLEKKQAAEIIDQVITVMDVRPEQVSVQFIPNP</sequence>
<organism evidence="2 3">
    <name type="scientific">Candidatus Pristimantibacillus lignocellulolyticus</name>
    <dbReference type="NCBI Taxonomy" id="2994561"/>
    <lineage>
        <taxon>Bacteria</taxon>
        <taxon>Bacillati</taxon>
        <taxon>Bacillota</taxon>
        <taxon>Bacilli</taxon>
        <taxon>Bacillales</taxon>
        <taxon>Paenibacillaceae</taxon>
        <taxon>Candidatus Pristimantibacillus</taxon>
    </lineage>
</organism>
<accession>A0A9J6ZDX1</accession>
<dbReference type="AlphaFoldDB" id="A0A9J6ZDX1"/>
<protein>
    <submittedName>
        <fullName evidence="2">SpoIIIAH-like family protein</fullName>
    </submittedName>
</protein>
<evidence type="ECO:0000256" key="1">
    <source>
        <dbReference type="SAM" id="Phobius"/>
    </source>
</evidence>
<keyword evidence="1" id="KW-0812">Transmembrane</keyword>
<reference evidence="2" key="1">
    <citation type="submission" date="2022-05" db="EMBL/GenBank/DDBJ databases">
        <title>Novel bacterial taxa in a minimal lignocellulolytic consortium and its capacity to transform plastics disclosed by genome-resolved metagenomics.</title>
        <authorList>
            <person name="Rodriguez C.A.D."/>
            <person name="Diaz-Garcia L."/>
            <person name="Herrera K."/>
            <person name="Tarazona N.A."/>
            <person name="Sproer C."/>
            <person name="Overmann J."/>
            <person name="Jimenez D.J."/>
        </authorList>
    </citation>
    <scope>NUCLEOTIDE SEQUENCE</scope>
    <source>
        <strain evidence="2">MAG5</strain>
    </source>
</reference>
<dbReference type="InterPro" id="IPR024232">
    <property type="entry name" value="SpoIIIAH"/>
</dbReference>
<proteinExistence type="predicted"/>
<dbReference type="Gene3D" id="1.10.287.4300">
    <property type="entry name" value="Stage III sporulation protein AH-like"/>
    <property type="match status" value="1"/>
</dbReference>